<evidence type="ECO:0000259" key="4">
    <source>
        <dbReference type="PROSITE" id="PS52019"/>
    </source>
</evidence>
<dbReference type="PaxDb" id="2903-EOD13143"/>
<evidence type="ECO:0000256" key="2">
    <source>
        <dbReference type="ARBA" id="ARBA00022553"/>
    </source>
</evidence>
<dbReference type="RefSeq" id="XP_005765572.1">
    <property type="nucleotide sequence ID" value="XM_005765515.1"/>
</dbReference>
<keyword evidence="1" id="KW-0596">Phosphopantetheine</keyword>
<dbReference type="Pfam" id="PF00698">
    <property type="entry name" value="Acyl_transf_1"/>
    <property type="match status" value="1"/>
</dbReference>
<dbReference type="SUPFAM" id="SSF51735">
    <property type="entry name" value="NAD(P)-binding Rossmann-fold domains"/>
    <property type="match status" value="3"/>
</dbReference>
<dbReference type="HOGENOM" id="CLU_261669_0_0_1"/>
<dbReference type="Gene3D" id="3.90.180.10">
    <property type="entry name" value="Medium-chain alcohol dehydrogenases, catalytic domain"/>
    <property type="match status" value="2"/>
</dbReference>
<accession>A0A0D3IPF8</accession>
<dbReference type="InterPro" id="IPR014043">
    <property type="entry name" value="Acyl_transferase_dom"/>
</dbReference>
<feature type="region of interest" description="C-terminal hotdog fold" evidence="3">
    <location>
        <begin position="644"/>
        <end position="815"/>
    </location>
</feature>
<feature type="domain" description="PKS/mFAS DH" evidence="4">
    <location>
        <begin position="510"/>
        <end position="815"/>
    </location>
</feature>
<proteinExistence type="predicted"/>
<dbReference type="SUPFAM" id="SSF55048">
    <property type="entry name" value="Probable ACP-binding domain of malonyl-CoA ACP transacylase"/>
    <property type="match status" value="1"/>
</dbReference>
<evidence type="ECO:0000313" key="5">
    <source>
        <dbReference type="EnsemblProtists" id="EOD13143"/>
    </source>
</evidence>
<dbReference type="InterPro" id="IPR016035">
    <property type="entry name" value="Acyl_Trfase/lysoPLipase"/>
</dbReference>
<dbReference type="InterPro" id="IPR016036">
    <property type="entry name" value="Malonyl_transacylase_ACP-bd"/>
</dbReference>
<dbReference type="PROSITE" id="PS52019">
    <property type="entry name" value="PKS_MFAS_DH"/>
    <property type="match status" value="1"/>
</dbReference>
<dbReference type="InterPro" id="IPR020807">
    <property type="entry name" value="PKS_DH"/>
</dbReference>
<organism evidence="5 6">
    <name type="scientific">Emiliania huxleyi (strain CCMP1516)</name>
    <dbReference type="NCBI Taxonomy" id="280463"/>
    <lineage>
        <taxon>Eukaryota</taxon>
        <taxon>Haptista</taxon>
        <taxon>Haptophyta</taxon>
        <taxon>Prymnesiophyceae</taxon>
        <taxon>Isochrysidales</taxon>
        <taxon>Noelaerhabdaceae</taxon>
        <taxon>Emiliania</taxon>
    </lineage>
</organism>
<dbReference type="InterPro" id="IPR049552">
    <property type="entry name" value="PKS_DH_N"/>
</dbReference>
<reference evidence="5" key="2">
    <citation type="submission" date="2024-10" db="UniProtKB">
        <authorList>
            <consortium name="EnsemblProtists"/>
        </authorList>
    </citation>
    <scope>IDENTIFICATION</scope>
</reference>
<dbReference type="InterPro" id="IPR036291">
    <property type="entry name" value="NAD(P)-bd_dom_sf"/>
</dbReference>
<keyword evidence="6" id="KW-1185">Reference proteome</keyword>
<dbReference type="SMART" id="SM00827">
    <property type="entry name" value="PKS_AT"/>
    <property type="match status" value="1"/>
</dbReference>
<evidence type="ECO:0000256" key="3">
    <source>
        <dbReference type="PROSITE-ProRule" id="PRU01363"/>
    </source>
</evidence>
<dbReference type="Gene3D" id="3.30.70.250">
    <property type="entry name" value="Malonyl-CoA ACP transacylase, ACP-binding"/>
    <property type="match status" value="1"/>
</dbReference>
<dbReference type="Gene3D" id="3.40.366.10">
    <property type="entry name" value="Malonyl-Coenzyme A Acyl Carrier Protein, domain 2"/>
    <property type="match status" value="1"/>
</dbReference>
<dbReference type="InterPro" id="IPR013968">
    <property type="entry name" value="PKS_KR"/>
</dbReference>
<dbReference type="Gene3D" id="3.10.129.110">
    <property type="entry name" value="Polyketide synthase dehydratase"/>
    <property type="match status" value="2"/>
</dbReference>
<feature type="region of interest" description="N-terminal hotdog fold" evidence="3">
    <location>
        <begin position="510"/>
        <end position="631"/>
    </location>
</feature>
<dbReference type="InterPro" id="IPR020843">
    <property type="entry name" value="ER"/>
</dbReference>
<dbReference type="GO" id="GO:0016491">
    <property type="term" value="F:oxidoreductase activity"/>
    <property type="evidence" value="ECO:0007669"/>
    <property type="project" value="InterPro"/>
</dbReference>
<dbReference type="EnsemblProtists" id="EOD13143">
    <property type="protein sequence ID" value="EOD13143"/>
    <property type="gene ID" value="EMIHUDRAFT_212885"/>
</dbReference>
<name>A0A0D3IPF8_EMIH1</name>
<dbReference type="Pfam" id="PF21089">
    <property type="entry name" value="PKS_DH_N"/>
    <property type="match status" value="1"/>
</dbReference>
<dbReference type="Gene3D" id="3.40.50.720">
    <property type="entry name" value="NAD(P)-binding Rossmann-like Domain"/>
    <property type="match status" value="3"/>
</dbReference>
<dbReference type="SMART" id="SM00826">
    <property type="entry name" value="PKS_DH"/>
    <property type="match status" value="1"/>
</dbReference>
<dbReference type="InterPro" id="IPR050091">
    <property type="entry name" value="PKS_NRPS_Biosynth_Enz"/>
</dbReference>
<dbReference type="eggNOG" id="KOG1202">
    <property type="taxonomic scope" value="Eukaryota"/>
</dbReference>
<dbReference type="InterPro" id="IPR001227">
    <property type="entry name" value="Ac_transferase_dom_sf"/>
</dbReference>
<dbReference type="PANTHER" id="PTHR43775:SF37">
    <property type="entry name" value="SI:DKEY-61P9.11"/>
    <property type="match status" value="1"/>
</dbReference>
<dbReference type="STRING" id="2903.R1BSP3"/>
<dbReference type="SMART" id="SM00829">
    <property type="entry name" value="PKS_ER"/>
    <property type="match status" value="1"/>
</dbReference>
<protein>
    <recommendedName>
        <fullName evidence="4">PKS/mFAS DH domain-containing protein</fullName>
    </recommendedName>
</protein>
<dbReference type="GeneID" id="17259242"/>
<evidence type="ECO:0000256" key="1">
    <source>
        <dbReference type="ARBA" id="ARBA00022450"/>
    </source>
</evidence>
<sequence>MTVAGLDETGAYSQLNVLRDNGGQFKGADGKFEFKINPMSSGTTVRYENDRVFRETMQKIDEYTAHLLPVRLVEVLYPGARDEAMYAAVMQQPQYSLSSTFAIEVALAMSCKANLREEDELYATLGHSVGEFASAVISGALSLESATALVCERGRLMEQHPTRGSMMAVRASSTDANRAIDRAGERGRVVVACDNGPRAAVLSGKWGALSTVLQGLAPGVQVTRVSATHADHSPAMAPLAALLGAYAVQLYAQEKPQSPEVLWVSTVTGHAMAEENAIDPMHWSRHFTAPVLYQDALSTLLEGCSETGRPTVVLEMGEGMLERFGAHTSIEFAVAALRFVPLLARGDTTVQSVYQRMRGEAAAEAANVEAVGLDVPLMDAGLDSEAVPQLVRSLSRMSHLSGMDSSDVNASLIFEEGSVRAIAARMSSDGSASIAAGAANLPLDVAPIDSSEYAVGSQTTSGVAGGVSSFGYSGTIAHAVLEAAPPSLGTSSPPPLAYACRRFAWREAPHPLLQRREADADGRQADAFSSPAGGPLLALVADHVVRGRVVFPAAAYLEMARAACVSLSGGGGGASLRRVFFLQPLVLDGGLSEARVRVGVIKDRFEVAYERGGEASTAHCAGDASAASGHLPGLSLAAARASCGEAVDAASLYSLLRSVGLEYGPRYRTLEEGTRVHPADLDGSLHLSSLLAEAEEGETRLPFSVGEAALADASGTAWPVAEREGVGAVGVVVASGAGSAGVRLAGFESRALKASLGAAPAARATHLYVTSWERSAEAFEAAPAALVVHAAPSGKRGGAAASGAPVSRPPPSSLLLATSLAGGALASDALAGLASSFVAARAHTLAAASAPVWMLTSCALAAHPTAAGASSHAGLLGLARSARAEAPASRLPIIDLDVLRPGTAELAAVSKLAGKLGLGYNGTPEPEVAFDGSSQRVPRLTEAAGSLGGPIRLHFDARGAISNLRLVPQEGDESGPAHGEVKLRVGAVGLNFRDVLNSDARLMAAITDSLSFDQACTLPTTWSTVHMSLLAARPAAGHDVLLHAGAGGVGLTSQEYCYFIGNRAMANVGRPYKHFYLHKMGLAGRTLSSRNGSAFALGASKLLGSRRLRFSLNSLSTDFIACTFALLRQDGALCEIGKRAVWSYERHEAACSNSFTMIALDSTIDQTPWWMCGTLRTLSARADASVLHGLPMQLFDLERDVLAAFRTLQSGTNTGKVVVRIPKTAPTPPRGAHLLSGGTGGLGLVTGRWLGESGASSVVLAARGGKVAPADGEKLKKIASCSFSVVKCDAAELTDTARM</sequence>
<dbReference type="GO" id="GO:0004312">
    <property type="term" value="F:fatty acid synthase activity"/>
    <property type="evidence" value="ECO:0007669"/>
    <property type="project" value="TreeGrafter"/>
</dbReference>
<comment type="caution">
    <text evidence="3">Lacks conserved residue(s) required for the propagation of feature annotation.</text>
</comment>
<keyword evidence="2" id="KW-0597">Phosphoprotein</keyword>
<evidence type="ECO:0000313" key="6">
    <source>
        <dbReference type="Proteomes" id="UP000013827"/>
    </source>
</evidence>
<dbReference type="KEGG" id="ehx:EMIHUDRAFT_212885"/>
<dbReference type="SUPFAM" id="SSF52151">
    <property type="entry name" value="FabD/lysophospholipase-like"/>
    <property type="match status" value="1"/>
</dbReference>
<dbReference type="GO" id="GO:0006633">
    <property type="term" value="P:fatty acid biosynthetic process"/>
    <property type="evidence" value="ECO:0007669"/>
    <property type="project" value="TreeGrafter"/>
</dbReference>
<dbReference type="PANTHER" id="PTHR43775">
    <property type="entry name" value="FATTY ACID SYNTHASE"/>
    <property type="match status" value="1"/>
</dbReference>
<dbReference type="Pfam" id="PF08659">
    <property type="entry name" value="KR"/>
    <property type="match status" value="1"/>
</dbReference>
<dbReference type="Proteomes" id="UP000013827">
    <property type="component" value="Unassembled WGS sequence"/>
</dbReference>
<reference evidence="6" key="1">
    <citation type="journal article" date="2013" name="Nature">
        <title>Pan genome of the phytoplankton Emiliania underpins its global distribution.</title>
        <authorList>
            <person name="Read B.A."/>
            <person name="Kegel J."/>
            <person name="Klute M.J."/>
            <person name="Kuo A."/>
            <person name="Lefebvre S.C."/>
            <person name="Maumus F."/>
            <person name="Mayer C."/>
            <person name="Miller J."/>
            <person name="Monier A."/>
            <person name="Salamov A."/>
            <person name="Young J."/>
            <person name="Aguilar M."/>
            <person name="Claverie J.M."/>
            <person name="Frickenhaus S."/>
            <person name="Gonzalez K."/>
            <person name="Herman E.K."/>
            <person name="Lin Y.C."/>
            <person name="Napier J."/>
            <person name="Ogata H."/>
            <person name="Sarno A.F."/>
            <person name="Shmutz J."/>
            <person name="Schroeder D."/>
            <person name="de Vargas C."/>
            <person name="Verret F."/>
            <person name="von Dassow P."/>
            <person name="Valentin K."/>
            <person name="Van de Peer Y."/>
            <person name="Wheeler G."/>
            <person name="Dacks J.B."/>
            <person name="Delwiche C.F."/>
            <person name="Dyhrman S.T."/>
            <person name="Glockner G."/>
            <person name="John U."/>
            <person name="Richards T."/>
            <person name="Worden A.Z."/>
            <person name="Zhang X."/>
            <person name="Grigoriev I.V."/>
            <person name="Allen A.E."/>
            <person name="Bidle K."/>
            <person name="Borodovsky M."/>
            <person name="Bowler C."/>
            <person name="Brownlee C."/>
            <person name="Cock J.M."/>
            <person name="Elias M."/>
            <person name="Gladyshev V.N."/>
            <person name="Groth M."/>
            <person name="Guda C."/>
            <person name="Hadaegh A."/>
            <person name="Iglesias-Rodriguez M.D."/>
            <person name="Jenkins J."/>
            <person name="Jones B.M."/>
            <person name="Lawson T."/>
            <person name="Leese F."/>
            <person name="Lindquist E."/>
            <person name="Lobanov A."/>
            <person name="Lomsadze A."/>
            <person name="Malik S.B."/>
            <person name="Marsh M.E."/>
            <person name="Mackinder L."/>
            <person name="Mock T."/>
            <person name="Mueller-Roeber B."/>
            <person name="Pagarete A."/>
            <person name="Parker M."/>
            <person name="Probert I."/>
            <person name="Quesneville H."/>
            <person name="Raines C."/>
            <person name="Rensing S.A."/>
            <person name="Riano-Pachon D.M."/>
            <person name="Richier S."/>
            <person name="Rokitta S."/>
            <person name="Shiraiwa Y."/>
            <person name="Soanes D.M."/>
            <person name="van der Giezen M."/>
            <person name="Wahlund T.M."/>
            <person name="Williams B."/>
            <person name="Wilson W."/>
            <person name="Wolfe G."/>
            <person name="Wurch L.L."/>
        </authorList>
    </citation>
    <scope>NUCLEOTIDE SEQUENCE</scope>
</reference>
<dbReference type="InterPro" id="IPR049900">
    <property type="entry name" value="PKS_mFAS_DH"/>
</dbReference>
<dbReference type="InterPro" id="IPR042104">
    <property type="entry name" value="PKS_dehydratase_sf"/>
</dbReference>